<protein>
    <recommendedName>
        <fullName evidence="3">Sesquiterpene synthase</fullName>
    </recommendedName>
</protein>
<accession>A0ABW3UFE3</accession>
<evidence type="ECO:0000313" key="1">
    <source>
        <dbReference type="EMBL" id="MFD1218245.1"/>
    </source>
</evidence>
<dbReference type="EMBL" id="JBHTLR010000030">
    <property type="protein sequence ID" value="MFD1218245.1"/>
    <property type="molecule type" value="Genomic_DNA"/>
</dbReference>
<sequence length="180" mass="20941">CVTRWRSNINTKSAPRWLRLRWALYATNMKHSADEYNVLSYLLKKNAISYEKVVEWAYSQYTDEGVDPFVEKTSLASDISEVLELISNGFRVHGEPSQEFLAGEVASEYSKEKLSLYDAVARILFDLDLDLSEEERQELYIAEDYFGWHKQAEKEAVNHALPIFSKYRPIYEHAIAKFSV</sequence>
<keyword evidence="2" id="KW-1185">Reference proteome</keyword>
<evidence type="ECO:0000313" key="2">
    <source>
        <dbReference type="Proteomes" id="UP001597264"/>
    </source>
</evidence>
<proteinExistence type="predicted"/>
<name>A0ABW3UFE3_9GAMM</name>
<dbReference type="Proteomes" id="UP001597264">
    <property type="component" value="Unassembled WGS sequence"/>
</dbReference>
<dbReference type="RefSeq" id="WP_377564379.1">
    <property type="nucleotide sequence ID" value="NZ_JBHTLR010000030.1"/>
</dbReference>
<feature type="non-terminal residue" evidence="1">
    <location>
        <position position="1"/>
    </location>
</feature>
<evidence type="ECO:0008006" key="3">
    <source>
        <dbReference type="Google" id="ProtNLM"/>
    </source>
</evidence>
<organism evidence="1 2">
    <name type="scientific">Microbulbifer celer</name>
    <dbReference type="NCBI Taxonomy" id="435905"/>
    <lineage>
        <taxon>Bacteria</taxon>
        <taxon>Pseudomonadati</taxon>
        <taxon>Pseudomonadota</taxon>
        <taxon>Gammaproteobacteria</taxon>
        <taxon>Cellvibrionales</taxon>
        <taxon>Microbulbiferaceae</taxon>
        <taxon>Microbulbifer</taxon>
    </lineage>
</organism>
<gene>
    <name evidence="1" type="ORF">ACFQ2X_16710</name>
</gene>
<comment type="caution">
    <text evidence="1">The sequence shown here is derived from an EMBL/GenBank/DDBJ whole genome shotgun (WGS) entry which is preliminary data.</text>
</comment>
<reference evidence="2" key="1">
    <citation type="journal article" date="2019" name="Int. J. Syst. Evol. Microbiol.">
        <title>The Global Catalogue of Microorganisms (GCM) 10K type strain sequencing project: providing services to taxonomists for standard genome sequencing and annotation.</title>
        <authorList>
            <consortium name="The Broad Institute Genomics Platform"/>
            <consortium name="The Broad Institute Genome Sequencing Center for Infectious Disease"/>
            <person name="Wu L."/>
            <person name="Ma J."/>
        </authorList>
    </citation>
    <scope>NUCLEOTIDE SEQUENCE [LARGE SCALE GENOMIC DNA]</scope>
    <source>
        <strain evidence="2">CCUG 54356</strain>
    </source>
</reference>